<keyword evidence="9" id="KW-1185">Reference proteome</keyword>
<dbReference type="PANTHER" id="PTHR22881">
    <property type="entry name" value="BROMODOMAIN CONTAINING PROTEIN"/>
    <property type="match status" value="1"/>
</dbReference>
<evidence type="ECO:0000259" key="8">
    <source>
        <dbReference type="PROSITE" id="PS50014"/>
    </source>
</evidence>
<feature type="region of interest" description="Disordered" evidence="7">
    <location>
        <begin position="1"/>
        <end position="137"/>
    </location>
</feature>
<dbReference type="SUPFAM" id="SSF47370">
    <property type="entry name" value="Bromodomain"/>
    <property type="match status" value="1"/>
</dbReference>
<evidence type="ECO:0000256" key="1">
    <source>
        <dbReference type="ARBA" id="ARBA00004123"/>
    </source>
</evidence>
<feature type="compositionally biased region" description="Acidic residues" evidence="7">
    <location>
        <begin position="56"/>
        <end position="69"/>
    </location>
</feature>
<keyword evidence="2" id="KW-0805">Transcription regulation</keyword>
<evidence type="ECO:0000256" key="2">
    <source>
        <dbReference type="ARBA" id="ARBA00023015"/>
    </source>
</evidence>
<dbReference type="Gene3D" id="1.20.920.10">
    <property type="entry name" value="Bromodomain-like"/>
    <property type="match status" value="1"/>
</dbReference>
<dbReference type="InterPro" id="IPR051831">
    <property type="entry name" value="Bromodomain_contain_prot"/>
</dbReference>
<dbReference type="Pfam" id="PF12024">
    <property type="entry name" value="DUF3512"/>
    <property type="match status" value="1"/>
</dbReference>
<dbReference type="GO" id="GO:0006357">
    <property type="term" value="P:regulation of transcription by RNA polymerase II"/>
    <property type="evidence" value="ECO:0007669"/>
    <property type="project" value="TreeGrafter"/>
</dbReference>
<dbReference type="PROSITE" id="PS50014">
    <property type="entry name" value="BROMODOMAIN_2"/>
    <property type="match status" value="1"/>
</dbReference>
<feature type="domain" description="Bromo" evidence="8">
    <location>
        <begin position="162"/>
        <end position="232"/>
    </location>
</feature>
<name>A0A914BYP6_9BILA</name>
<organism evidence="9 10">
    <name type="scientific">Acrobeloides nanus</name>
    <dbReference type="NCBI Taxonomy" id="290746"/>
    <lineage>
        <taxon>Eukaryota</taxon>
        <taxon>Metazoa</taxon>
        <taxon>Ecdysozoa</taxon>
        <taxon>Nematoda</taxon>
        <taxon>Chromadorea</taxon>
        <taxon>Rhabditida</taxon>
        <taxon>Tylenchina</taxon>
        <taxon>Cephalobomorpha</taxon>
        <taxon>Cephaloboidea</taxon>
        <taxon>Cephalobidae</taxon>
        <taxon>Acrobeloides</taxon>
    </lineage>
</organism>
<feature type="compositionally biased region" description="Basic residues" evidence="7">
    <location>
        <begin position="81"/>
        <end position="90"/>
    </location>
</feature>
<accession>A0A914BYP6</accession>
<dbReference type="WBParaSite" id="ACRNAN_Path_1308.g5137.t1">
    <property type="protein sequence ID" value="ACRNAN_Path_1308.g5137.t1"/>
    <property type="gene ID" value="ACRNAN_Path_1308.g5137"/>
</dbReference>
<dbReference type="InterPro" id="IPR001487">
    <property type="entry name" value="Bromodomain"/>
</dbReference>
<feature type="compositionally biased region" description="Low complexity" evidence="7">
    <location>
        <begin position="20"/>
        <end position="34"/>
    </location>
</feature>
<evidence type="ECO:0000313" key="10">
    <source>
        <dbReference type="WBParaSite" id="ACRNAN_Path_1308.g5137.t1"/>
    </source>
</evidence>
<protein>
    <submittedName>
        <fullName evidence="10">Bromo domain-containing protein</fullName>
    </submittedName>
</protein>
<dbReference type="Proteomes" id="UP000887540">
    <property type="component" value="Unplaced"/>
</dbReference>
<comment type="subcellular location">
    <subcellularLocation>
        <location evidence="1">Nucleus</location>
    </subcellularLocation>
</comment>
<keyword evidence="5" id="KW-0539">Nucleus</keyword>
<keyword evidence="4" id="KW-0804">Transcription</keyword>
<dbReference type="PRINTS" id="PR00503">
    <property type="entry name" value="BROMODOMAIN"/>
</dbReference>
<dbReference type="SMART" id="SM00297">
    <property type="entry name" value="BROMO"/>
    <property type="match status" value="1"/>
</dbReference>
<evidence type="ECO:0000256" key="3">
    <source>
        <dbReference type="ARBA" id="ARBA00023117"/>
    </source>
</evidence>
<keyword evidence="3 6" id="KW-0103">Bromodomain</keyword>
<feature type="compositionally biased region" description="Basic and acidic residues" evidence="7">
    <location>
        <begin position="70"/>
        <end position="80"/>
    </location>
</feature>
<dbReference type="Pfam" id="PF00439">
    <property type="entry name" value="Bromodomain"/>
    <property type="match status" value="1"/>
</dbReference>
<dbReference type="GO" id="GO:0005634">
    <property type="term" value="C:nucleus"/>
    <property type="evidence" value="ECO:0007669"/>
    <property type="project" value="UniProtKB-SubCell"/>
</dbReference>
<sequence length="605" mass="67473">MADRDERLSSRGCPPTARLSTRGGPPTTGSKGSSNLKMVIKTKKTEKQVKSSVEAEASESEHSEEEEETADAKPEDEKVPEKRKRRKRKGRFTDFNSTKAKKRAERREKVIKNEDEDGNEEAEQKENEEEKAKEEEEQAKAISFRSFSPFQLLCDNILRKFMAKDPDEYFAFPVSTTDAPDYPTIITNPMDFSTIRTKIADNAYNHMDDLKKDIDLICENAMAYNQSNTVYYMAAQKLAALAKYYFSEQYQTYLRHSLPFGKDVPFEMMNLTVKPKESTEKTPSKKANPMRAAIVDNMTPALILKSVNKHTKERLASRVPQSHLGFIDNKDGATTLNIVTAAEQPTLPLGDLLDRLEKGTPGLTVPYEPRVCAQVPISYTNYGPFASFAPQYDSTWATLNKRDSDLLISCYGDRSNAANAIALRQMVENAGENLIHAVDGILDALTDGEHSRTVKALSNPPAEDETHKETKTLTTEDYREILNEVATLQNIGLDVSFVESLKADLGLQSQPQTYGARIEKTGTMIQDLALLQTVRLNSQPPPTITDATGPTQIEVQLAGKVVTELQSQISQCGVKPADITTDVNLHQAIGLNNDDYDILQEFLIV</sequence>
<evidence type="ECO:0000256" key="5">
    <source>
        <dbReference type="ARBA" id="ARBA00023242"/>
    </source>
</evidence>
<dbReference type="AlphaFoldDB" id="A0A914BYP6"/>
<dbReference type="InterPro" id="IPR021900">
    <property type="entry name" value="DUF3512"/>
</dbReference>
<dbReference type="InterPro" id="IPR036427">
    <property type="entry name" value="Bromodomain-like_sf"/>
</dbReference>
<feature type="compositionally biased region" description="Basic and acidic residues" evidence="7">
    <location>
        <begin position="122"/>
        <end position="134"/>
    </location>
</feature>
<evidence type="ECO:0000256" key="4">
    <source>
        <dbReference type="ARBA" id="ARBA00023163"/>
    </source>
</evidence>
<evidence type="ECO:0000313" key="9">
    <source>
        <dbReference type="Proteomes" id="UP000887540"/>
    </source>
</evidence>
<reference evidence="10" key="1">
    <citation type="submission" date="2022-11" db="UniProtKB">
        <authorList>
            <consortium name="WormBaseParasite"/>
        </authorList>
    </citation>
    <scope>IDENTIFICATION</scope>
</reference>
<evidence type="ECO:0000256" key="7">
    <source>
        <dbReference type="SAM" id="MobiDB-lite"/>
    </source>
</evidence>
<evidence type="ECO:0000256" key="6">
    <source>
        <dbReference type="PROSITE-ProRule" id="PRU00035"/>
    </source>
</evidence>
<proteinExistence type="predicted"/>
<dbReference type="PANTHER" id="PTHR22881:SF27">
    <property type="entry name" value="BROMODOMAIN CONTAINING 7_9"/>
    <property type="match status" value="1"/>
</dbReference>